<dbReference type="Pfam" id="PF02272">
    <property type="entry name" value="DHHA1"/>
    <property type="match status" value="1"/>
</dbReference>
<feature type="domain" description="DHHA1" evidence="1">
    <location>
        <begin position="227"/>
        <end position="276"/>
    </location>
</feature>
<sequence>MKKQFKQKKSVHTERVILYHADCPDGFAAAWAAWKKFKTRALYIPVPPSNRELPAAARGKAVYTVDCSFPKDVIKDIKKDVASLTVIDHHITNKEAAELADEYAYDVLHSGAVLSWKYFHPKEKVPKLLQYIEDSDLWKFKLPRTKKIMASLQLYDAQFAVWDKLVRDVEAGEEKKYLDEGSILLRQMDRRIGRMAASAEDVNFEGYVCKMVNTNIYVSELGHTLVKHGSPVAIMWSRREHKIIVSLRSDGSVNVAELAERYGGGGHKSAAGFSFEVKDFLTFKKGRRKKNSPKV</sequence>
<dbReference type="Proteomes" id="UP000229098">
    <property type="component" value="Unassembled WGS sequence"/>
</dbReference>
<evidence type="ECO:0000313" key="2">
    <source>
        <dbReference type="EMBL" id="PJE64903.1"/>
    </source>
</evidence>
<dbReference type="AlphaFoldDB" id="A0A2M8KYD0"/>
<dbReference type="PANTHER" id="PTHR46922:SF4">
    <property type="entry name" value="DHHA1 DOMAIN PROTEIN"/>
    <property type="match status" value="1"/>
</dbReference>
<accession>A0A2M8KYD0</accession>
<dbReference type="Gene3D" id="3.10.310.30">
    <property type="match status" value="1"/>
</dbReference>
<dbReference type="PANTHER" id="PTHR46922">
    <property type="entry name" value="DHHA1 DOMAIN PROTEIN"/>
    <property type="match status" value="1"/>
</dbReference>
<organism evidence="2 3">
    <name type="scientific">Candidatus Ryanbacteria bacterium CG10_big_fil_rev_8_21_14_0_10_43_42</name>
    <dbReference type="NCBI Taxonomy" id="1974864"/>
    <lineage>
        <taxon>Bacteria</taxon>
        <taxon>Candidatus Ryaniibacteriota</taxon>
    </lineage>
</organism>
<dbReference type="SUPFAM" id="SSF64182">
    <property type="entry name" value="DHH phosphoesterases"/>
    <property type="match status" value="1"/>
</dbReference>
<dbReference type="GO" id="GO:0003676">
    <property type="term" value="F:nucleic acid binding"/>
    <property type="evidence" value="ECO:0007669"/>
    <property type="project" value="InterPro"/>
</dbReference>
<evidence type="ECO:0000313" key="3">
    <source>
        <dbReference type="Proteomes" id="UP000229098"/>
    </source>
</evidence>
<gene>
    <name evidence="2" type="ORF">COU90_00075</name>
</gene>
<proteinExistence type="predicted"/>
<comment type="caution">
    <text evidence="2">The sequence shown here is derived from an EMBL/GenBank/DDBJ whole genome shotgun (WGS) entry which is preliminary data.</text>
</comment>
<dbReference type="InterPro" id="IPR038763">
    <property type="entry name" value="DHH_sf"/>
</dbReference>
<dbReference type="EMBL" id="PFEF01000001">
    <property type="protein sequence ID" value="PJE64903.1"/>
    <property type="molecule type" value="Genomic_DNA"/>
</dbReference>
<evidence type="ECO:0000259" key="1">
    <source>
        <dbReference type="Pfam" id="PF02272"/>
    </source>
</evidence>
<protein>
    <recommendedName>
        <fullName evidence="1">DHHA1 domain-containing protein</fullName>
    </recommendedName>
</protein>
<reference evidence="3" key="1">
    <citation type="submission" date="2017-09" db="EMBL/GenBank/DDBJ databases">
        <title>Depth-based differentiation of microbial function through sediment-hosted aquifers and enrichment of novel symbionts in the deep terrestrial subsurface.</title>
        <authorList>
            <person name="Probst A.J."/>
            <person name="Ladd B."/>
            <person name="Jarett J.K."/>
            <person name="Geller-Mcgrath D.E."/>
            <person name="Sieber C.M.K."/>
            <person name="Emerson J.B."/>
            <person name="Anantharaman K."/>
            <person name="Thomas B.C."/>
            <person name="Malmstrom R."/>
            <person name="Stieglmeier M."/>
            <person name="Klingl A."/>
            <person name="Woyke T."/>
            <person name="Ryan C.M."/>
            <person name="Banfield J.F."/>
        </authorList>
    </citation>
    <scope>NUCLEOTIDE SEQUENCE [LARGE SCALE GENOMIC DNA]</scope>
</reference>
<name>A0A2M8KYD0_9BACT</name>
<dbReference type="InterPro" id="IPR003156">
    <property type="entry name" value="DHHA1_dom"/>
</dbReference>